<feature type="transmembrane region" description="Helical" evidence="3">
    <location>
        <begin position="279"/>
        <end position="298"/>
    </location>
</feature>
<dbReference type="Proteomes" id="UP000006352">
    <property type="component" value="Unassembled WGS sequence"/>
</dbReference>
<comment type="subcellular location">
    <subcellularLocation>
        <location evidence="1">Membrane</location>
        <topology evidence="1">Multi-pass membrane protein</topology>
    </subcellularLocation>
</comment>
<dbReference type="AlphaFoldDB" id="J4GMZ9"/>
<protein>
    <recommendedName>
        <fullName evidence="4">Major facilitator superfamily (MFS) profile domain-containing protein</fullName>
    </recommendedName>
</protein>
<keyword evidence="3" id="KW-1133">Transmembrane helix</keyword>
<dbReference type="InterPro" id="IPR011701">
    <property type="entry name" value="MFS"/>
</dbReference>
<dbReference type="Pfam" id="PF07690">
    <property type="entry name" value="MFS_1"/>
    <property type="match status" value="1"/>
</dbReference>
<keyword evidence="6" id="KW-1185">Reference proteome</keyword>
<dbReference type="EMBL" id="HE796989">
    <property type="protein sequence ID" value="CCM00560.1"/>
    <property type="molecule type" value="Genomic_DNA"/>
</dbReference>
<feature type="transmembrane region" description="Helical" evidence="3">
    <location>
        <begin position="243"/>
        <end position="264"/>
    </location>
</feature>
<feature type="transmembrane region" description="Helical" evidence="3">
    <location>
        <begin position="334"/>
        <end position="352"/>
    </location>
</feature>
<dbReference type="RefSeq" id="XP_012179843.1">
    <property type="nucleotide sequence ID" value="XM_012324453.1"/>
</dbReference>
<dbReference type="GO" id="GO:0022857">
    <property type="term" value="F:transmembrane transporter activity"/>
    <property type="evidence" value="ECO:0007669"/>
    <property type="project" value="InterPro"/>
</dbReference>
<dbReference type="OrthoDB" id="6499973at2759"/>
<evidence type="ECO:0000313" key="5">
    <source>
        <dbReference type="EMBL" id="CCM00560.1"/>
    </source>
</evidence>
<dbReference type="InParanoid" id="J4GMZ9"/>
<dbReference type="STRING" id="599839.J4GMZ9"/>
<accession>J4GMZ9</accession>
<dbReference type="PANTHER" id="PTHR11360">
    <property type="entry name" value="MONOCARBOXYLATE TRANSPORTER"/>
    <property type="match status" value="1"/>
</dbReference>
<feature type="transmembrane region" description="Helical" evidence="3">
    <location>
        <begin position="76"/>
        <end position="96"/>
    </location>
</feature>
<evidence type="ECO:0000256" key="2">
    <source>
        <dbReference type="ARBA" id="ARBA00006727"/>
    </source>
</evidence>
<proteinExistence type="inferred from homology"/>
<evidence type="ECO:0000259" key="4">
    <source>
        <dbReference type="PROSITE" id="PS50850"/>
    </source>
</evidence>
<dbReference type="GO" id="GO:0016020">
    <property type="term" value="C:membrane"/>
    <property type="evidence" value="ECO:0007669"/>
    <property type="project" value="UniProtKB-SubCell"/>
</dbReference>
<feature type="transmembrane region" description="Helical" evidence="3">
    <location>
        <begin position="165"/>
        <end position="184"/>
    </location>
</feature>
<organism evidence="5 6">
    <name type="scientific">Fibroporia radiculosa</name>
    <dbReference type="NCBI Taxonomy" id="599839"/>
    <lineage>
        <taxon>Eukaryota</taxon>
        <taxon>Fungi</taxon>
        <taxon>Dikarya</taxon>
        <taxon>Basidiomycota</taxon>
        <taxon>Agaricomycotina</taxon>
        <taxon>Agaricomycetes</taxon>
        <taxon>Polyporales</taxon>
        <taxon>Fibroporiaceae</taxon>
        <taxon>Fibroporia</taxon>
    </lineage>
</organism>
<dbReference type="GeneID" id="24095471"/>
<name>J4GMZ9_9APHY</name>
<keyword evidence="3" id="KW-0812">Transmembrane</keyword>
<dbReference type="Gene3D" id="1.20.1250.20">
    <property type="entry name" value="MFS general substrate transporter like domains"/>
    <property type="match status" value="1"/>
</dbReference>
<comment type="similarity">
    <text evidence="2">Belongs to the major facilitator superfamily. Monocarboxylate porter (TC 2.A.1.13) family.</text>
</comment>
<feature type="transmembrane region" description="Helical" evidence="3">
    <location>
        <begin position="38"/>
        <end position="56"/>
    </location>
</feature>
<evidence type="ECO:0000313" key="6">
    <source>
        <dbReference type="Proteomes" id="UP000006352"/>
    </source>
</evidence>
<gene>
    <name evidence="5" type="ORF">FIBRA_02594</name>
</gene>
<dbReference type="PROSITE" id="PS50850">
    <property type="entry name" value="MFS"/>
    <property type="match status" value="1"/>
</dbReference>
<sequence>MSIIKVDSAGRDDSPSLLIELQPAPTQTVNIPDGGLQAWLSVLGGVLVVASTFGYSNSFGVFQDYYVLSGSSSASNISWIGSVQLFFTFAMGLPAGKLFDLGSFHYTSIGGSLLYVFSLFMLSLADPSKYYQLILSQGIGMGIGAGLLLVPAVSVQAHHWKKWRSLAMGTVVTGSGFGGVFYPIMLNRLIHGHVGFAWGVRITGFLTLGLLVAANCIMRTRLPNARQRAPGLKPDVKAIMSDWPYILLLIAGFLGLWGLFYPYFYLQLWVNLHGLSPNLAFYTIAILNASSIPGRIILNLLADRFGPLNVLPLVLLTTGSLIFVMFGATNVAGVIIFSILYGFFSGASTALYPPTAGRFAKGEHEIGLRLGVMYFACSFGILTGTPIVGALYDSDHEWYKPTVFSAVVLIAGGVLVLRTRHLVLNVRR</sequence>
<dbReference type="PANTHER" id="PTHR11360:SF234">
    <property type="entry name" value="MFS-TYPE TRANSPORTER DBAD-RELATED"/>
    <property type="match status" value="1"/>
</dbReference>
<evidence type="ECO:0000256" key="1">
    <source>
        <dbReference type="ARBA" id="ARBA00004141"/>
    </source>
</evidence>
<feature type="transmembrane region" description="Helical" evidence="3">
    <location>
        <begin position="103"/>
        <end position="124"/>
    </location>
</feature>
<dbReference type="HOGENOM" id="CLU_001265_1_1_1"/>
<feature type="transmembrane region" description="Helical" evidence="3">
    <location>
        <begin position="372"/>
        <end position="392"/>
    </location>
</feature>
<dbReference type="InterPro" id="IPR036259">
    <property type="entry name" value="MFS_trans_sf"/>
</dbReference>
<dbReference type="InterPro" id="IPR050327">
    <property type="entry name" value="Proton-linked_MCT"/>
</dbReference>
<keyword evidence="3" id="KW-0472">Membrane</keyword>
<feature type="transmembrane region" description="Helical" evidence="3">
    <location>
        <begin position="398"/>
        <end position="417"/>
    </location>
</feature>
<feature type="transmembrane region" description="Helical" evidence="3">
    <location>
        <begin position="310"/>
        <end position="328"/>
    </location>
</feature>
<dbReference type="InterPro" id="IPR020846">
    <property type="entry name" value="MFS_dom"/>
</dbReference>
<reference evidence="5 6" key="1">
    <citation type="journal article" date="2012" name="Appl. Environ. Microbiol.">
        <title>Short-read sequencing for genomic analysis of the brown rot fungus Fibroporia radiculosa.</title>
        <authorList>
            <person name="Tang J.D."/>
            <person name="Perkins A.D."/>
            <person name="Sonstegard T.S."/>
            <person name="Schroeder S.G."/>
            <person name="Burgess S.C."/>
            <person name="Diehl S.V."/>
        </authorList>
    </citation>
    <scope>NUCLEOTIDE SEQUENCE [LARGE SCALE GENOMIC DNA]</scope>
    <source>
        <strain evidence="5 6">TFFH 294</strain>
    </source>
</reference>
<dbReference type="SUPFAM" id="SSF103473">
    <property type="entry name" value="MFS general substrate transporter"/>
    <property type="match status" value="1"/>
</dbReference>
<evidence type="ECO:0000256" key="3">
    <source>
        <dbReference type="SAM" id="Phobius"/>
    </source>
</evidence>
<feature type="transmembrane region" description="Helical" evidence="3">
    <location>
        <begin position="196"/>
        <end position="218"/>
    </location>
</feature>
<feature type="domain" description="Major facilitator superfamily (MFS) profile" evidence="4">
    <location>
        <begin position="244"/>
        <end position="428"/>
    </location>
</feature>
<feature type="transmembrane region" description="Helical" evidence="3">
    <location>
        <begin position="130"/>
        <end position="153"/>
    </location>
</feature>